<keyword evidence="1" id="KW-0732">Signal</keyword>
<organism evidence="3 4">
    <name type="scientific">Gordonia terrae</name>
    <dbReference type="NCBI Taxonomy" id="2055"/>
    <lineage>
        <taxon>Bacteria</taxon>
        <taxon>Bacillati</taxon>
        <taxon>Actinomycetota</taxon>
        <taxon>Actinomycetes</taxon>
        <taxon>Mycobacteriales</taxon>
        <taxon>Gordoniaceae</taxon>
        <taxon>Gordonia</taxon>
    </lineage>
</organism>
<gene>
    <name evidence="3" type="ORF">DLJ61_14850</name>
</gene>
<dbReference type="RefSeq" id="WP_004018905.1">
    <property type="nucleotide sequence ID" value="NZ_CABEIC010000002.1"/>
</dbReference>
<evidence type="ECO:0000313" key="4">
    <source>
        <dbReference type="Proteomes" id="UP000247118"/>
    </source>
</evidence>
<dbReference type="Pfam" id="PF01547">
    <property type="entry name" value="SBP_bac_1"/>
    <property type="match status" value="1"/>
</dbReference>
<evidence type="ECO:0000256" key="1">
    <source>
        <dbReference type="ARBA" id="ARBA00022729"/>
    </source>
</evidence>
<reference evidence="3 4" key="1">
    <citation type="submission" date="2018-05" db="EMBL/GenBank/DDBJ databases">
        <title>Complete genome sequence of Gordonia terrae NRRL B-16283.</title>
        <authorList>
            <person name="Garlena R.A."/>
            <person name="Russell D.A."/>
            <person name="Hatfull G.F."/>
        </authorList>
    </citation>
    <scope>NUCLEOTIDE SEQUENCE [LARGE SCALE GENOMIC DNA]</scope>
    <source>
        <strain evidence="3 4">NRRL B-16283</strain>
    </source>
</reference>
<dbReference type="Gene3D" id="3.40.190.10">
    <property type="entry name" value="Periplasmic binding protein-like II"/>
    <property type="match status" value="2"/>
</dbReference>
<accession>A0AAD0NY89</accession>
<evidence type="ECO:0000313" key="3">
    <source>
        <dbReference type="EMBL" id="AWO84608.1"/>
    </source>
</evidence>
<dbReference type="PANTHER" id="PTHR30006:SF2">
    <property type="entry name" value="ABC TRANSPORTER SUBSTRATE-BINDING PROTEIN"/>
    <property type="match status" value="1"/>
</dbReference>
<dbReference type="GeneID" id="32689063"/>
<dbReference type="Proteomes" id="UP000247118">
    <property type="component" value="Chromosome"/>
</dbReference>
<dbReference type="SUPFAM" id="SSF53850">
    <property type="entry name" value="Periplasmic binding protein-like II"/>
    <property type="match status" value="1"/>
</dbReference>
<sequence>MSHSSEDLPTVPEARARLVGRAVTLLVTVAMFAMLAGCAKSVTPSAGTEPIPGISPDLIAAAQREGQVVLAGGGHTRTQLEQLKVNFEERFGVELSYVRADSGSTVNAVNSELASGRVNSDVVSLADPISMKKWDDEGILKPVAISNQDQIIDGLDAPDSAAVPFAVVPMGIMYNEAAIPGADVPVTWEQFVQPSDRLTISADPRASGSALAFYTAMVADHGQQWLRSFGATHPLVTDSTLGLNQLVLTGEADYGIPALESGVLTSAKEGEPLRIAYPDGPIPATTLIMSALAAAPHPAAAELLMRYSLSDEFQGILGDGGTRGVLRDLPPPPNAPQIDPARLRPVTVDELADAAQPVRAEFRQEVAE</sequence>
<dbReference type="EMBL" id="CP029604">
    <property type="protein sequence ID" value="AWO84608.1"/>
    <property type="molecule type" value="Genomic_DNA"/>
</dbReference>
<feature type="region of interest" description="Disordered" evidence="2">
    <location>
        <begin position="323"/>
        <end position="343"/>
    </location>
</feature>
<dbReference type="PANTHER" id="PTHR30006">
    <property type="entry name" value="THIAMINE-BINDING PERIPLASMIC PROTEIN-RELATED"/>
    <property type="match status" value="1"/>
</dbReference>
<protein>
    <recommendedName>
        <fullName evidence="5">ABC transporter substrate-binding protein</fullName>
    </recommendedName>
</protein>
<dbReference type="InterPro" id="IPR006059">
    <property type="entry name" value="SBP"/>
</dbReference>
<dbReference type="AlphaFoldDB" id="A0AAD0NY89"/>
<evidence type="ECO:0008006" key="5">
    <source>
        <dbReference type="Google" id="ProtNLM"/>
    </source>
</evidence>
<proteinExistence type="predicted"/>
<evidence type="ECO:0000256" key="2">
    <source>
        <dbReference type="SAM" id="MobiDB-lite"/>
    </source>
</evidence>
<name>A0AAD0NY89_9ACTN</name>